<dbReference type="PANTHER" id="PTHR45868:SF74">
    <property type="entry name" value="HEAVY METAL-ASSOCIATED ISOPRENYLATED PLANT PROTEIN 33"/>
    <property type="match status" value="1"/>
</dbReference>
<evidence type="ECO:0000313" key="3">
    <source>
        <dbReference type="EMBL" id="KAF6144711.1"/>
    </source>
</evidence>
<dbReference type="PANTHER" id="PTHR45868">
    <property type="entry name" value="HEAVY METAL-ASSOCIATED ISOPRENYLATED PLANT PROTEIN 33-RELATED"/>
    <property type="match status" value="1"/>
</dbReference>
<keyword evidence="4" id="KW-1185">Reference proteome</keyword>
<sequence>MSSKEEFLKIQTCTLKVNICCDGCKQKVKKKLMKIEVGSDDYDDDEFDDDDYDDDEFDDEFGDVHHHQPINKTKPQIMGDGQLPNGMMVNPHLMNDKKGGVAFNIGGGGNGKKGDVPVQVKGMGEKADAKNGAKKGAGNQNQGGGSAKNGGKNYPQDGKTGGNNKVLSNGNGGGNNNISNGGAKKGGGKNDGGHVMNMGGFHEIDVTKGDGNVGQMGNIPMGHFPAIQGLPAKAMNGSGPGYFQGAGPGNPYQQQQQYMAAMMMNQQRLNGNERFQPMMYARPPPAVNYYPPMPQPAADPYTHIFSDENTNGCSIM</sequence>
<dbReference type="AlphaFoldDB" id="A0A7J7LPX1"/>
<organism evidence="3 4">
    <name type="scientific">Kingdonia uniflora</name>
    <dbReference type="NCBI Taxonomy" id="39325"/>
    <lineage>
        <taxon>Eukaryota</taxon>
        <taxon>Viridiplantae</taxon>
        <taxon>Streptophyta</taxon>
        <taxon>Embryophyta</taxon>
        <taxon>Tracheophyta</taxon>
        <taxon>Spermatophyta</taxon>
        <taxon>Magnoliopsida</taxon>
        <taxon>Ranunculales</taxon>
        <taxon>Circaeasteraceae</taxon>
        <taxon>Kingdonia</taxon>
    </lineage>
</organism>
<evidence type="ECO:0000256" key="2">
    <source>
        <dbReference type="SAM" id="MobiDB-lite"/>
    </source>
</evidence>
<dbReference type="EMBL" id="JACGCM010002113">
    <property type="protein sequence ID" value="KAF6144711.1"/>
    <property type="molecule type" value="Genomic_DNA"/>
</dbReference>
<name>A0A7J7LPX1_9MAGN</name>
<comment type="caution">
    <text evidence="3">The sequence shown here is derived from an EMBL/GenBank/DDBJ whole genome shotgun (WGS) entry which is preliminary data.</text>
</comment>
<dbReference type="OrthoDB" id="689350at2759"/>
<evidence type="ECO:0000313" key="4">
    <source>
        <dbReference type="Proteomes" id="UP000541444"/>
    </source>
</evidence>
<feature type="region of interest" description="Disordered" evidence="2">
    <location>
        <begin position="126"/>
        <end position="196"/>
    </location>
</feature>
<proteinExistence type="predicted"/>
<evidence type="ECO:0000256" key="1">
    <source>
        <dbReference type="ARBA" id="ARBA00022723"/>
    </source>
</evidence>
<keyword evidence="1" id="KW-0479">Metal-binding</keyword>
<dbReference type="Proteomes" id="UP000541444">
    <property type="component" value="Unassembled WGS sequence"/>
</dbReference>
<evidence type="ECO:0008006" key="5">
    <source>
        <dbReference type="Google" id="ProtNLM"/>
    </source>
</evidence>
<gene>
    <name evidence="3" type="ORF">GIB67_017730</name>
</gene>
<accession>A0A7J7LPX1</accession>
<protein>
    <recommendedName>
        <fullName evidence="5">Heavy metal transport/detoxification superfamily protein</fullName>
    </recommendedName>
</protein>
<dbReference type="GO" id="GO:0046872">
    <property type="term" value="F:metal ion binding"/>
    <property type="evidence" value="ECO:0007669"/>
    <property type="project" value="UniProtKB-KW"/>
</dbReference>
<reference evidence="3 4" key="1">
    <citation type="journal article" date="2020" name="IScience">
        <title>Genome Sequencing of the Endangered Kingdonia uniflora (Circaeasteraceae, Ranunculales) Reveals Potential Mechanisms of Evolutionary Specialization.</title>
        <authorList>
            <person name="Sun Y."/>
            <person name="Deng T."/>
            <person name="Zhang A."/>
            <person name="Moore M.J."/>
            <person name="Landis J.B."/>
            <person name="Lin N."/>
            <person name="Zhang H."/>
            <person name="Zhang X."/>
            <person name="Huang J."/>
            <person name="Zhang X."/>
            <person name="Sun H."/>
            <person name="Wang H."/>
        </authorList>
    </citation>
    <scope>NUCLEOTIDE SEQUENCE [LARGE SCALE GENOMIC DNA]</scope>
    <source>
        <strain evidence="3">TB1705</strain>
        <tissue evidence="3">Leaf</tissue>
    </source>
</reference>